<name>X2KRF5_9CAUD</name>
<accession>X2KRF5</accession>
<evidence type="ECO:0000313" key="2">
    <source>
        <dbReference type="Proteomes" id="UP000019737"/>
    </source>
</evidence>
<sequence>MARYDKYNPYGGGFRAPLAADWAAADAGKPYAVGINNVGAVVKGAGQSGVTGVLVLTGSVKAGAIVDVMKFGEIVEFGPTAGVPGTDFGAAGTSYYANTGTGAISSTSGAGTVKVGHTVEGQRLIVAVDSLPAA</sequence>
<dbReference type="KEGG" id="vg:19527197"/>
<dbReference type="RefSeq" id="YP_009035912.1">
    <property type="nucleotide sequence ID" value="NC_024209.1"/>
</dbReference>
<dbReference type="GeneID" id="19527197"/>
<gene>
    <name evidence="1" type="primary">17</name>
    <name evidence="1" type="ORF">PBI_HAWKEYE_17</name>
</gene>
<protein>
    <submittedName>
        <fullName evidence="1">Uncharacterized protein</fullName>
    </submittedName>
</protein>
<evidence type="ECO:0000313" key="1">
    <source>
        <dbReference type="EMBL" id="AHN84028.1"/>
    </source>
</evidence>
<keyword evidence="2" id="KW-1185">Reference proteome</keyword>
<dbReference type="OrthoDB" id="26285at10239"/>
<organism evidence="1 2">
    <name type="scientific">Mycobacterium phage Hawkeye</name>
    <dbReference type="NCBI Taxonomy" id="1458711"/>
    <lineage>
        <taxon>Viruses</taxon>
        <taxon>Duplodnaviria</taxon>
        <taxon>Heunggongvirae</taxon>
        <taxon>Uroviricota</taxon>
        <taxon>Caudoviricetes</taxon>
        <taxon>Dclasvirinae</taxon>
        <taxon>Hawkeyevirus</taxon>
        <taxon>Hawkeyevirus hawkeye</taxon>
    </lineage>
</organism>
<proteinExistence type="predicted"/>
<dbReference type="EMBL" id="KJ194582">
    <property type="protein sequence ID" value="AHN84028.1"/>
    <property type="molecule type" value="Genomic_DNA"/>
</dbReference>
<dbReference type="Proteomes" id="UP000019737">
    <property type="component" value="Segment"/>
</dbReference>
<reference evidence="1 2" key="1">
    <citation type="submission" date="2014-01" db="EMBL/GenBank/DDBJ databases">
        <authorList>
            <person name="Schneider V.M."/>
            <person name="Bowman C.A."/>
            <person name="Russell D.A."/>
            <person name="Pope W.H."/>
            <person name="Jacobs-Sera D."/>
            <person name="Hendrix R.W."/>
            <person name="Hatfull G.F."/>
        </authorList>
    </citation>
    <scope>NUCLEOTIDE SEQUENCE [LARGE SCALE GENOMIC DNA]</scope>
</reference>